<proteinExistence type="predicted"/>
<dbReference type="Proteomes" id="UP001476798">
    <property type="component" value="Unassembled WGS sequence"/>
</dbReference>
<accession>A0ABV0P239</accession>
<comment type="caution">
    <text evidence="1">The sequence shown here is derived from an EMBL/GenBank/DDBJ whole genome shotgun (WGS) entry which is preliminary data.</text>
</comment>
<protein>
    <submittedName>
        <fullName evidence="1">Uncharacterized protein</fullName>
    </submittedName>
</protein>
<keyword evidence="2" id="KW-1185">Reference proteome</keyword>
<sequence>MEVAFVCLISQPHAVSSLKLVNIKKRIIDVAAAHACQSATLDTRTSLHTTWAPVTYTGVQSYDYLGRAPFERLIEQYSTHQSVGARHETEKCVCDTGAILNDQQEAVGAADRELGAVDWPSLLSVGPSLCL</sequence>
<reference evidence="1 2" key="1">
    <citation type="submission" date="2021-06" db="EMBL/GenBank/DDBJ databases">
        <authorList>
            <person name="Palmer J.M."/>
        </authorList>
    </citation>
    <scope>NUCLEOTIDE SEQUENCE [LARGE SCALE GENOMIC DNA]</scope>
    <source>
        <strain evidence="1 2">GA_2019</strain>
        <tissue evidence="1">Muscle</tissue>
    </source>
</reference>
<gene>
    <name evidence="1" type="ORF">GOODEAATRI_006708</name>
</gene>
<evidence type="ECO:0000313" key="1">
    <source>
        <dbReference type="EMBL" id="MEQ2177739.1"/>
    </source>
</evidence>
<organism evidence="1 2">
    <name type="scientific">Goodea atripinnis</name>
    <dbReference type="NCBI Taxonomy" id="208336"/>
    <lineage>
        <taxon>Eukaryota</taxon>
        <taxon>Metazoa</taxon>
        <taxon>Chordata</taxon>
        <taxon>Craniata</taxon>
        <taxon>Vertebrata</taxon>
        <taxon>Euteleostomi</taxon>
        <taxon>Actinopterygii</taxon>
        <taxon>Neopterygii</taxon>
        <taxon>Teleostei</taxon>
        <taxon>Neoteleostei</taxon>
        <taxon>Acanthomorphata</taxon>
        <taxon>Ovalentaria</taxon>
        <taxon>Atherinomorphae</taxon>
        <taxon>Cyprinodontiformes</taxon>
        <taxon>Goodeidae</taxon>
        <taxon>Goodea</taxon>
    </lineage>
</organism>
<dbReference type="EMBL" id="JAHRIO010060295">
    <property type="protein sequence ID" value="MEQ2177739.1"/>
    <property type="molecule type" value="Genomic_DNA"/>
</dbReference>
<name>A0ABV0P239_9TELE</name>
<evidence type="ECO:0000313" key="2">
    <source>
        <dbReference type="Proteomes" id="UP001476798"/>
    </source>
</evidence>